<dbReference type="NCBIfam" id="TIGR01643">
    <property type="entry name" value="YD_repeat_2x"/>
    <property type="match status" value="1"/>
</dbReference>
<feature type="domain" description="Hint" evidence="6">
    <location>
        <begin position="1980"/>
        <end position="2081"/>
    </location>
</feature>
<dbReference type="PANTHER" id="PTHR32305:SF17">
    <property type="entry name" value="TRNA NUCLEASE WAPA"/>
    <property type="match status" value="1"/>
</dbReference>
<dbReference type="InterPro" id="IPR036844">
    <property type="entry name" value="Hint_dom_sf"/>
</dbReference>
<dbReference type="GO" id="GO:0005576">
    <property type="term" value="C:extracellular region"/>
    <property type="evidence" value="ECO:0007669"/>
    <property type="project" value="UniProtKB-SubCell"/>
</dbReference>
<dbReference type="Proteomes" id="UP000646523">
    <property type="component" value="Unassembled WGS sequence"/>
</dbReference>
<dbReference type="SUPFAM" id="SSF51294">
    <property type="entry name" value="Hedgehog/intein (Hint) domain"/>
    <property type="match status" value="1"/>
</dbReference>
<dbReference type="NCBIfam" id="TIGR03696">
    <property type="entry name" value="Rhs_assc_core"/>
    <property type="match status" value="1"/>
</dbReference>
<keyword evidence="2" id="KW-0964">Secreted</keyword>
<accession>A0A917Z5R7</accession>
<evidence type="ECO:0000313" key="7">
    <source>
        <dbReference type="EMBL" id="GGO75959.1"/>
    </source>
</evidence>
<comment type="caution">
    <text evidence="7">The sequence shown here is derived from an EMBL/GenBank/DDBJ whole genome shotgun (WGS) entry which is preliminary data.</text>
</comment>
<feature type="region of interest" description="Disordered" evidence="5">
    <location>
        <begin position="1151"/>
        <end position="1175"/>
    </location>
</feature>
<feature type="compositionally biased region" description="Polar residues" evidence="5">
    <location>
        <begin position="1026"/>
        <end position="1041"/>
    </location>
</feature>
<feature type="region of interest" description="Disordered" evidence="5">
    <location>
        <begin position="39"/>
        <end position="63"/>
    </location>
</feature>
<dbReference type="InterPro" id="IPR056823">
    <property type="entry name" value="TEN-like_YD-shell"/>
</dbReference>
<dbReference type="InterPro" id="IPR031325">
    <property type="entry name" value="RHS_repeat"/>
</dbReference>
<dbReference type="Gene3D" id="2.180.10.10">
    <property type="entry name" value="RHS repeat-associated core"/>
    <property type="match status" value="2"/>
</dbReference>
<dbReference type="CDD" id="cd00081">
    <property type="entry name" value="Hint"/>
    <property type="match status" value="1"/>
</dbReference>
<evidence type="ECO:0000256" key="4">
    <source>
        <dbReference type="ARBA" id="ARBA00023026"/>
    </source>
</evidence>
<dbReference type="Gene3D" id="2.170.16.10">
    <property type="entry name" value="Hedgehog/Intein (Hint) domain"/>
    <property type="match status" value="1"/>
</dbReference>
<keyword evidence="3" id="KW-0677">Repeat</keyword>
<dbReference type="PANTHER" id="PTHR32305">
    <property type="match status" value="1"/>
</dbReference>
<dbReference type="InterPro" id="IPR050708">
    <property type="entry name" value="T6SS_VgrG/RHS"/>
</dbReference>
<protein>
    <recommendedName>
        <fullName evidence="6">Hint domain-containing protein</fullName>
    </recommendedName>
</protein>
<dbReference type="GO" id="GO:0005737">
    <property type="term" value="C:cytoplasm"/>
    <property type="evidence" value="ECO:0007669"/>
    <property type="project" value="InterPro"/>
</dbReference>
<evidence type="ECO:0000313" key="8">
    <source>
        <dbReference type="Proteomes" id="UP000646523"/>
    </source>
</evidence>
<evidence type="ECO:0000256" key="3">
    <source>
        <dbReference type="ARBA" id="ARBA00022737"/>
    </source>
</evidence>
<feature type="region of interest" description="Disordered" evidence="5">
    <location>
        <begin position="1833"/>
        <end position="1906"/>
    </location>
</feature>
<proteinExistence type="predicted"/>
<evidence type="ECO:0000256" key="2">
    <source>
        <dbReference type="ARBA" id="ARBA00022525"/>
    </source>
</evidence>
<evidence type="ECO:0000256" key="1">
    <source>
        <dbReference type="ARBA" id="ARBA00004613"/>
    </source>
</evidence>
<feature type="compositionally biased region" description="Basic and acidic residues" evidence="5">
    <location>
        <begin position="1151"/>
        <end position="1161"/>
    </location>
</feature>
<name>A0A917Z5R7_9ACTN</name>
<dbReference type="InterPro" id="IPR006530">
    <property type="entry name" value="YD"/>
</dbReference>
<feature type="compositionally biased region" description="Basic residues" evidence="5">
    <location>
        <begin position="1881"/>
        <end position="1898"/>
    </location>
</feature>
<dbReference type="RefSeq" id="WP_189126804.1">
    <property type="nucleotide sequence ID" value="NZ_BMNH01000018.1"/>
</dbReference>
<reference evidence="7" key="2">
    <citation type="submission" date="2020-09" db="EMBL/GenBank/DDBJ databases">
        <authorList>
            <person name="Sun Q."/>
            <person name="Zhou Y."/>
        </authorList>
    </citation>
    <scope>NUCLEOTIDE SEQUENCE</scope>
    <source>
        <strain evidence="7">CGMCC 4.7368</strain>
    </source>
</reference>
<dbReference type="EMBL" id="BMNH01000018">
    <property type="protein sequence ID" value="GGO75959.1"/>
    <property type="molecule type" value="Genomic_DNA"/>
</dbReference>
<dbReference type="Pfam" id="PF07591">
    <property type="entry name" value="PT-HINT"/>
    <property type="match status" value="1"/>
</dbReference>
<sequence>MRSRRLPMLFAALIIGLCSLVLISSVGVPDGLVSRAAAAAPDPEQSVDGRAVPGKKAVKGAEESVPKVERKKPVWPKAGAAEVRMPEVGKVSEVGALPVRVGPVEGAGVDQVRVETLAPEAVRSLGGFGIAAKVARADGGGAPGKVRAEFSYAGFRDAYGGNFAGRLQLVRLPACVLETPRPRSCVVRPMVVASVNDVKAGTLTAEVEATPLGAVAPQVKPVTPGKDKKTTAAKAAQAALEAQFAAGSVYLLAAGLTGPDGNWGATDLKPAGTWQAGTSGGGFDYDVPLPEPPSPAGNGPDLSLQYDASSVDGQGRWTNNQSGVVGVGWDLNAGFIERRYRRCYVTNWYDDNTGELIWKAEELGIGGKALCWESPDQNDGDASTNDQTQSDLVLSAGGRSASIVQDRTSGAWKTVPDFGWKIEQVAGGADGQPYWRITSQDGQVWRFGYNRDAQWQTPYVGNEHDPLVVADEPCYDRYYYDEIPPTCTGVWRWNLDQEVDSNENVIDYSYTRETNYFCLPSCLHETYRVLPYDRGGFLAEVRWGHNTQVAGSVPTARTVFTTAARDGDDIPTDLLCTTQAGCANDAIAFYSTRKLTAVRTESKNPTSGVWDPVDRLDFTHEWIYQRTDYAWAYDPVMWLDTVQQTGLAGGSQAVLPPLDFDAVMLAGKMDYDTMSDWTDLLSWRMVPRIAAIRNGMGGRVEVTYGQADPCGGGKGRVGGNYLADQVGDCYQVDMGSDPDQGYETWSRFFKQLAVKVVERDMVAGSPDMVHAYEFVGSPRWNDPRQPAEPGQAPPASDWRGYSQVRTVEGTGTDPSGYTVTTRTFLRGTGETVTDFDGGTVTDVPILQGNVLQEQSWKMTALSPRAYTEVDSTRYEYTIQNTGNGPGTMDPAYVLTTRERSREKLSTGAWRYTDERTAYNADGLPIKVNDYGQEGVAGDNTCTSSTYARNTDAGQWLTAFPSVVEERAGDNCTTGTLIGKTITLYDLGTDPATNKPSDGNPTEVRSYANASTISTAKATFDDYGRPLTSTDPLGRTTTTAYSPATGWPGTGVTTTNPLGHTVTAKLSHVQGEPVLVTDANGKVTEIDYDALGRTTALWRPGQPRSGGTPTATVAYTIPFDGWSGQPTAPIKTTVDQLLSGTGGNAKWTTTHSYDDGLGRTREAQTASPSGGRIVTATTYDPRGLTATESEPVHNTDPPGSGLLNPATTALPQWTKTVYDDQERPVAAIAYHLGTELRRTSTAYPGSERTEVTPPVGGKTATVTDVFGRTVKVEEWSDATNHADTGYGYDLNGNLTTMTDANGNVRTYTHDWLDRRTAAADPDAGTSSHGYDLAGRQLWSIDGNNQKISSKYDQLGRRISQWAGEPDTGTKLAEWTYDTVAKGRPTAATRHAGGRAYTQTVTGYDSDYRPTATKVTIPAGEGALGRDYAFSSVYDAAGNLREQTLPEAGGLSAEKLTFSYTDLGFAKGMTSDLAGGFTYVKDTTFTLTGKLESRSLGTNGQIKRLLERDPTTDWLSRVTTQTKANTPTPDTVQDDRYSYNLAGNITRVLDATSATSGTVGQSECFTHDGLLRLKTAYTTTASSCTGTGDGLGIDPYNQAYAYDKVGNLTTLTDNGQAATYTYPAPGPTAVRPNAVTAITRPGGTDTYAYDNAGQLAARTVGGEQATLTWNPLGQLDQATIDGQNTSMVYDADGERLIRRDPDGSTTLYLGQIELRLAGGQVTAKRYYSASDASLIAMRQTSGLTWMLAGQHGSTQLAVNDTTGTVSRERYLPFGKRRGTDDLPFTDRGFLGKTEDPSTDLTYLGARYYDPAIAKFISTDPELDLRTPEWANPYSYAANNPIDQSDPDGRRVDTGGGSSDKSYGYSRNKKRPNANQNFAETRHASGKKKTVRERKIHKKRINANEKQRKDIAAWKKREAERSRYHSRKAAIAKEDIEAYRWMMQNPGLSDEHGMVSSRYPSLRQTSKKRIAGKIRESIQDGSCSSFVPGTKVLMADGTAKPIEDVREGDKVLATDPVTGETAARKVLAPITSKGVKNLVRVTVGSGDGEGALTATGEHPFWAPTIRQWKQANTLRPGQYLRTSGGAYAQVSAITAWTSADQRVHNLAVADTHTYYVEADTTPVLVHNSGPCGLRTPEEAGILPSEVRRIQNAANRMGARIVVVGSRAGGTAKADSDWDYILSGKTGRVRSRAASSLPEGIGGDWQGRRRGQDIFQDYNPDAPGYATLDPERPHVIFDPEP</sequence>
<dbReference type="InterPro" id="IPR022385">
    <property type="entry name" value="Rhs_assc_core"/>
</dbReference>
<evidence type="ECO:0000259" key="6">
    <source>
        <dbReference type="SMART" id="SM00306"/>
    </source>
</evidence>
<reference evidence="7" key="1">
    <citation type="journal article" date="2014" name="Int. J. Syst. Evol. Microbiol.">
        <title>Complete genome sequence of Corynebacterium casei LMG S-19264T (=DSM 44701T), isolated from a smear-ripened cheese.</title>
        <authorList>
            <consortium name="US DOE Joint Genome Institute (JGI-PGF)"/>
            <person name="Walter F."/>
            <person name="Albersmeier A."/>
            <person name="Kalinowski J."/>
            <person name="Ruckert C."/>
        </authorList>
    </citation>
    <scope>NUCLEOTIDE SEQUENCE</scope>
    <source>
        <strain evidence="7">CGMCC 4.7368</strain>
    </source>
</reference>
<organism evidence="7 8">
    <name type="scientific">Nonomuraea cavernae</name>
    <dbReference type="NCBI Taxonomy" id="2045107"/>
    <lineage>
        <taxon>Bacteria</taxon>
        <taxon>Bacillati</taxon>
        <taxon>Actinomycetota</taxon>
        <taxon>Actinomycetes</taxon>
        <taxon>Streptosporangiales</taxon>
        <taxon>Streptosporangiaceae</taxon>
        <taxon>Nonomuraea</taxon>
    </lineage>
</organism>
<dbReference type="Pfam" id="PF05593">
    <property type="entry name" value="RHS_repeat"/>
    <property type="match status" value="1"/>
</dbReference>
<dbReference type="Pfam" id="PF03534">
    <property type="entry name" value="SpvB"/>
    <property type="match status" value="1"/>
</dbReference>
<keyword evidence="8" id="KW-1185">Reference proteome</keyword>
<dbReference type="CDD" id="cd05403">
    <property type="entry name" value="NT_KNTase_like"/>
    <property type="match status" value="1"/>
</dbReference>
<evidence type="ECO:0000256" key="5">
    <source>
        <dbReference type="SAM" id="MobiDB-lite"/>
    </source>
</evidence>
<dbReference type="InterPro" id="IPR003587">
    <property type="entry name" value="Hint_dom_N"/>
</dbReference>
<keyword evidence="4" id="KW-0843">Virulence</keyword>
<dbReference type="SMART" id="SM00306">
    <property type="entry name" value="HintN"/>
    <property type="match status" value="1"/>
</dbReference>
<dbReference type="InterPro" id="IPR003284">
    <property type="entry name" value="Sal_SpvB"/>
</dbReference>
<gene>
    <name evidence="7" type="ORF">GCM10012289_52250</name>
</gene>
<comment type="subcellular location">
    <subcellularLocation>
        <location evidence="1">Secreted</location>
    </subcellularLocation>
</comment>
<feature type="region of interest" description="Disordered" evidence="5">
    <location>
        <begin position="1025"/>
        <end position="1050"/>
    </location>
</feature>
<dbReference type="Pfam" id="PF25023">
    <property type="entry name" value="TEN_YD-shell"/>
    <property type="match status" value="1"/>
</dbReference>